<accession>B7KJS5</accession>
<feature type="transmembrane region" description="Helical" evidence="1">
    <location>
        <begin position="55"/>
        <end position="74"/>
    </location>
</feature>
<proteinExistence type="predicted"/>
<sequence>MKVEAKFTSQEAVHNAQNQIQLAGIPSEQMSIRTQSYVPRTQIPETQTVRSASSAAIAGAVLGGLVGFFLSFVTSNIPDSVTFFGTHNSKVLTLLITLMGSIIGASGFGLIGALSGISVPKTVPNSYQTPENYLVIVEGDENQIEKVAEILKQQGGQQLIMDNG</sequence>
<dbReference type="eggNOG" id="ENOG503425Y">
    <property type="taxonomic scope" value="Bacteria"/>
</dbReference>
<dbReference type="OrthoDB" id="9853455at2"/>
<dbReference type="AlphaFoldDB" id="B7KJS5"/>
<keyword evidence="1" id="KW-1133">Transmembrane helix</keyword>
<dbReference type="STRING" id="65393.PCC7424_1071"/>
<dbReference type="EMBL" id="CP001291">
    <property type="protein sequence ID" value="ACK69524.1"/>
    <property type="molecule type" value="Genomic_DNA"/>
</dbReference>
<organism evidence="2 3">
    <name type="scientific">Gloeothece citriformis (strain PCC 7424)</name>
    <name type="common">Cyanothece sp. (strain PCC 7424)</name>
    <dbReference type="NCBI Taxonomy" id="65393"/>
    <lineage>
        <taxon>Bacteria</taxon>
        <taxon>Bacillati</taxon>
        <taxon>Cyanobacteriota</taxon>
        <taxon>Cyanophyceae</taxon>
        <taxon>Oscillatoriophycideae</taxon>
        <taxon>Chroococcales</taxon>
        <taxon>Aphanothecaceae</taxon>
        <taxon>Gloeothece</taxon>
        <taxon>Gloeothece citriformis</taxon>
    </lineage>
</organism>
<keyword evidence="3" id="KW-1185">Reference proteome</keyword>
<dbReference type="KEGG" id="cyc:PCC7424_1071"/>
<evidence type="ECO:0000313" key="3">
    <source>
        <dbReference type="Proteomes" id="UP000002384"/>
    </source>
</evidence>
<keyword evidence="1" id="KW-0472">Membrane</keyword>
<feature type="transmembrane region" description="Helical" evidence="1">
    <location>
        <begin position="94"/>
        <end position="117"/>
    </location>
</feature>
<dbReference type="HOGENOM" id="CLU_1649327_0_0_3"/>
<dbReference type="Proteomes" id="UP000002384">
    <property type="component" value="Chromosome"/>
</dbReference>
<keyword evidence="1" id="KW-0812">Transmembrane</keyword>
<gene>
    <name evidence="2" type="ordered locus">PCC7424_1071</name>
</gene>
<protein>
    <submittedName>
        <fullName evidence="2">Uncharacterized protein</fullName>
    </submittedName>
</protein>
<evidence type="ECO:0000256" key="1">
    <source>
        <dbReference type="SAM" id="Phobius"/>
    </source>
</evidence>
<reference evidence="3" key="1">
    <citation type="journal article" date="2011" name="MBio">
        <title>Novel metabolic attributes of the genus Cyanothece, comprising a group of unicellular nitrogen-fixing Cyanobacteria.</title>
        <authorList>
            <person name="Bandyopadhyay A."/>
            <person name="Elvitigala T."/>
            <person name="Welsh E."/>
            <person name="Stockel J."/>
            <person name="Liberton M."/>
            <person name="Min H."/>
            <person name="Sherman L.A."/>
            <person name="Pakrasi H.B."/>
        </authorList>
    </citation>
    <scope>NUCLEOTIDE SEQUENCE [LARGE SCALE GENOMIC DNA]</scope>
    <source>
        <strain evidence="3">PCC 7424</strain>
    </source>
</reference>
<evidence type="ECO:0000313" key="2">
    <source>
        <dbReference type="EMBL" id="ACK69524.1"/>
    </source>
</evidence>
<dbReference type="RefSeq" id="WP_012598470.1">
    <property type="nucleotide sequence ID" value="NC_011729.1"/>
</dbReference>
<name>B7KJS5_GLOC7</name>